<dbReference type="PANTHER" id="PTHR11098:SF1">
    <property type="entry name" value="NICOTINATE PHOSPHORIBOSYLTRANSFERASE"/>
    <property type="match status" value="1"/>
</dbReference>
<protein>
    <recommendedName>
        <fullName evidence="3 9">Nicotinate phosphoribosyltransferase</fullName>
        <ecNumber evidence="3 9">6.3.4.21</ecNumber>
    </recommendedName>
</protein>
<keyword evidence="6 9" id="KW-0662">Pyridine nucleotide biosynthesis</keyword>
<dbReference type="InterPro" id="IPR041619">
    <property type="entry name" value="NAPRTase_C"/>
</dbReference>
<keyword evidence="7 9" id="KW-0808">Transferase</keyword>
<dbReference type="NCBIfam" id="TIGR01513">
    <property type="entry name" value="NAPRTase_put"/>
    <property type="match status" value="1"/>
</dbReference>
<comment type="similarity">
    <text evidence="2 9">Belongs to the NAPRTase family.</text>
</comment>
<dbReference type="NCBIfam" id="NF009131">
    <property type="entry name" value="PRK12484.1"/>
    <property type="match status" value="1"/>
</dbReference>
<dbReference type="InterPro" id="IPR040727">
    <property type="entry name" value="NAPRTase_N"/>
</dbReference>
<accession>A0ABR7GLY6</accession>
<evidence type="ECO:0000256" key="3">
    <source>
        <dbReference type="ARBA" id="ARBA00013236"/>
    </source>
</evidence>
<dbReference type="NCBIfam" id="NF006695">
    <property type="entry name" value="PRK09243.1-2"/>
    <property type="match status" value="1"/>
</dbReference>
<dbReference type="InterPro" id="IPR006405">
    <property type="entry name" value="Nic_PRibTrfase_pncB"/>
</dbReference>
<evidence type="ECO:0000256" key="5">
    <source>
        <dbReference type="ARBA" id="ARBA00022598"/>
    </source>
</evidence>
<dbReference type="SUPFAM" id="SSF51690">
    <property type="entry name" value="Nicotinate/Quinolinate PRTase C-terminal domain-like"/>
    <property type="match status" value="1"/>
</dbReference>
<dbReference type="Proteomes" id="UP000641741">
    <property type="component" value="Unassembled WGS sequence"/>
</dbReference>
<evidence type="ECO:0000259" key="10">
    <source>
        <dbReference type="Pfam" id="PF04095"/>
    </source>
</evidence>
<dbReference type="Pfam" id="PF17956">
    <property type="entry name" value="NAPRTase_C"/>
    <property type="match status" value="1"/>
</dbReference>
<dbReference type="InterPro" id="IPR036068">
    <property type="entry name" value="Nicotinate_pribotase-like_C"/>
</dbReference>
<evidence type="ECO:0000256" key="2">
    <source>
        <dbReference type="ARBA" id="ARBA00010897"/>
    </source>
</evidence>
<dbReference type="GO" id="GO:0016757">
    <property type="term" value="F:glycosyltransferase activity"/>
    <property type="evidence" value="ECO:0007669"/>
    <property type="project" value="UniProtKB-KW"/>
</dbReference>
<dbReference type="EMBL" id="JACOPK010000004">
    <property type="protein sequence ID" value="MBC5695335.1"/>
    <property type="molecule type" value="Genomic_DNA"/>
</dbReference>
<proteinExistence type="inferred from homology"/>
<gene>
    <name evidence="13" type="ORF">H8S02_05165</name>
</gene>
<dbReference type="Gene3D" id="3.20.140.10">
    <property type="entry name" value="nicotinate phosphoribosyltransferase"/>
    <property type="match status" value="1"/>
</dbReference>
<sequence>MTERNLTMLTDFYEFTMANGYFEKGMGNRRAYFDMFFRRVPDGGGYAIMAGVEQLISYFKNLRFTEEDIAYLRRRKCFSEAFLNYLRDFKFECDVWAVPEGTPVFPGEPLVTVAGPMIQAQFVETMVLLTVNHQTLIATKANRITRAAQGRTVLEFGSRRAQGYDGAIYGARATFIGGCQGTACVLADRDHGIPAGGTMAHSWVQMFDSEYEAFKAYAEIYPDNCVFLVDTYNVLKSGVPNAIRVAKELAEKGIRAKGIRLDSGDIAYLSVEARKMLNDAGFSDMQIMASNSLDEYLVRDLIVQGAQIDSFGIGERLITSKSEPVFGGVYKLAAVENEDGEIIPKIKVSENVEKITTPHFKQVYRLFDNKTGKALGDVLTIHDEVIDPALPYVLFHPIHTWKQRVVTDYTVRPLRQQIFKNGECIYQSPSITEIRDYCMREVDTLWDQIKRFENPQTYFVDLSKKLWTCKNELLESCRI</sequence>
<feature type="domain" description="Nicotinate phosphoribosyltransferase C-terminal" evidence="12">
    <location>
        <begin position="361"/>
        <end position="470"/>
    </location>
</feature>
<keyword evidence="4" id="KW-0597">Phosphoprotein</keyword>
<feature type="domain" description="Nicotinate/nicotinamide phosphoribosyltransferase" evidence="10">
    <location>
        <begin position="154"/>
        <end position="323"/>
    </location>
</feature>
<evidence type="ECO:0000259" key="12">
    <source>
        <dbReference type="Pfam" id="PF17956"/>
    </source>
</evidence>
<comment type="caution">
    <text evidence="13">The sequence shown here is derived from an EMBL/GenBank/DDBJ whole genome shotgun (WGS) entry which is preliminary data.</text>
</comment>
<keyword evidence="14" id="KW-1185">Reference proteome</keyword>
<evidence type="ECO:0000256" key="9">
    <source>
        <dbReference type="RuleBase" id="RU365100"/>
    </source>
</evidence>
<feature type="domain" description="Nicotinate phosphoribosyltransferase N-terminal" evidence="11">
    <location>
        <begin position="8"/>
        <end position="132"/>
    </location>
</feature>
<dbReference type="PANTHER" id="PTHR11098">
    <property type="entry name" value="NICOTINATE PHOSPHORIBOSYLTRANSFERASE"/>
    <property type="match status" value="1"/>
</dbReference>
<dbReference type="Pfam" id="PF17767">
    <property type="entry name" value="NAPRTase_N"/>
    <property type="match status" value="1"/>
</dbReference>
<evidence type="ECO:0000259" key="11">
    <source>
        <dbReference type="Pfam" id="PF17767"/>
    </source>
</evidence>
<dbReference type="Pfam" id="PF04095">
    <property type="entry name" value="NAPRTase"/>
    <property type="match status" value="1"/>
</dbReference>
<dbReference type="InterPro" id="IPR041525">
    <property type="entry name" value="N/Namide_PRibTrfase"/>
</dbReference>
<evidence type="ECO:0000256" key="1">
    <source>
        <dbReference type="ARBA" id="ARBA00004952"/>
    </source>
</evidence>
<evidence type="ECO:0000256" key="4">
    <source>
        <dbReference type="ARBA" id="ARBA00022553"/>
    </source>
</evidence>
<organism evidence="13 14">
    <name type="scientific">Agathobaculum hominis</name>
    <dbReference type="NCBI Taxonomy" id="2763014"/>
    <lineage>
        <taxon>Bacteria</taxon>
        <taxon>Bacillati</taxon>
        <taxon>Bacillota</taxon>
        <taxon>Clostridia</taxon>
        <taxon>Eubacteriales</taxon>
        <taxon>Butyricicoccaceae</taxon>
        <taxon>Agathobaculum</taxon>
    </lineage>
</organism>
<evidence type="ECO:0000313" key="13">
    <source>
        <dbReference type="EMBL" id="MBC5695335.1"/>
    </source>
</evidence>
<evidence type="ECO:0000313" key="14">
    <source>
        <dbReference type="Proteomes" id="UP000641741"/>
    </source>
</evidence>
<dbReference type="RefSeq" id="WP_118722322.1">
    <property type="nucleotide sequence ID" value="NZ_JACOPK010000004.1"/>
</dbReference>
<dbReference type="PIRSF" id="PIRSF000484">
    <property type="entry name" value="NAPRT"/>
    <property type="match status" value="1"/>
</dbReference>
<dbReference type="SUPFAM" id="SSF54675">
    <property type="entry name" value="Nicotinate/Quinolinate PRTase N-terminal domain-like"/>
    <property type="match status" value="1"/>
</dbReference>
<evidence type="ECO:0000256" key="8">
    <source>
        <dbReference type="ARBA" id="ARBA00048668"/>
    </source>
</evidence>
<dbReference type="CDD" id="cd01570">
    <property type="entry name" value="NAPRTase_A"/>
    <property type="match status" value="1"/>
</dbReference>
<dbReference type="InterPro" id="IPR013785">
    <property type="entry name" value="Aldolase_TIM"/>
</dbReference>
<dbReference type="EC" id="6.3.4.21" evidence="3 9"/>
<dbReference type="InterPro" id="IPR007229">
    <property type="entry name" value="Nic_PRibTrfase-Fam"/>
</dbReference>
<dbReference type="GO" id="GO:0004516">
    <property type="term" value="F:nicotinate phosphoribosyltransferase activity"/>
    <property type="evidence" value="ECO:0007669"/>
    <property type="project" value="UniProtKB-EC"/>
</dbReference>
<comment type="catalytic activity">
    <reaction evidence="8 9">
        <text>5-phospho-alpha-D-ribose 1-diphosphate + nicotinate + ATP + H2O = nicotinate beta-D-ribonucleotide + ADP + phosphate + diphosphate</text>
        <dbReference type="Rhea" id="RHEA:36163"/>
        <dbReference type="ChEBI" id="CHEBI:15377"/>
        <dbReference type="ChEBI" id="CHEBI:30616"/>
        <dbReference type="ChEBI" id="CHEBI:32544"/>
        <dbReference type="ChEBI" id="CHEBI:33019"/>
        <dbReference type="ChEBI" id="CHEBI:43474"/>
        <dbReference type="ChEBI" id="CHEBI:57502"/>
        <dbReference type="ChEBI" id="CHEBI:58017"/>
        <dbReference type="ChEBI" id="CHEBI:456216"/>
        <dbReference type="EC" id="6.3.4.21"/>
    </reaction>
</comment>
<keyword evidence="13" id="KW-0328">Glycosyltransferase</keyword>
<name>A0ABR7GLY6_9FIRM</name>
<comment type="PTM">
    <text evidence="9">Transiently phosphorylated on a His residue during the reaction cycle. Phosphorylation strongly increases the affinity for substrates and increases the rate of nicotinate D-ribonucleotide production. Dephosphorylation regenerates the low-affinity form of the enzyme, leading to product release.</text>
</comment>
<keyword evidence="5 9" id="KW-0436">Ligase</keyword>
<dbReference type="Gene3D" id="3.20.20.70">
    <property type="entry name" value="Aldolase class I"/>
    <property type="match status" value="1"/>
</dbReference>
<reference evidence="13 14" key="1">
    <citation type="submission" date="2020-08" db="EMBL/GenBank/DDBJ databases">
        <title>Genome public.</title>
        <authorList>
            <person name="Liu C."/>
            <person name="Sun Q."/>
        </authorList>
    </citation>
    <scope>NUCLEOTIDE SEQUENCE [LARGE SCALE GENOMIC DNA]</scope>
    <source>
        <strain evidence="13 14">M2</strain>
    </source>
</reference>
<comment type="pathway">
    <text evidence="1 9">Cofactor biosynthesis; NAD(+) biosynthesis; nicotinate D-ribonucleotide from nicotinate: step 1/1.</text>
</comment>
<comment type="function">
    <text evidence="9">Catalyzes the first step in the biosynthesis of NAD from nicotinic acid, the ATP-dependent synthesis of beta-nicotinate D-ribonucleotide from nicotinate and 5-phospho-D-ribose 1-phosphate.</text>
</comment>
<evidence type="ECO:0000256" key="7">
    <source>
        <dbReference type="ARBA" id="ARBA00022679"/>
    </source>
</evidence>
<evidence type="ECO:0000256" key="6">
    <source>
        <dbReference type="ARBA" id="ARBA00022642"/>
    </source>
</evidence>